<reference evidence="2" key="1">
    <citation type="submission" date="2019-10" db="EMBL/GenBank/DDBJ databases">
        <authorList>
            <consortium name="DOE Joint Genome Institute"/>
            <person name="Kuo A."/>
            <person name="Miyauchi S."/>
            <person name="Kiss E."/>
            <person name="Drula E."/>
            <person name="Kohler A."/>
            <person name="Sanchez-Garcia M."/>
            <person name="Andreopoulos B."/>
            <person name="Barry K.W."/>
            <person name="Bonito G."/>
            <person name="Buee M."/>
            <person name="Carver A."/>
            <person name="Chen C."/>
            <person name="Cichocki N."/>
            <person name="Clum A."/>
            <person name="Culley D."/>
            <person name="Crous P.W."/>
            <person name="Fauchery L."/>
            <person name="Girlanda M."/>
            <person name="Hayes R."/>
            <person name="Keri Z."/>
            <person name="LaButti K."/>
            <person name="Lipzen A."/>
            <person name="Lombard V."/>
            <person name="Magnuson J."/>
            <person name="Maillard F."/>
            <person name="Morin E."/>
            <person name="Murat C."/>
            <person name="Nolan M."/>
            <person name="Ohm R."/>
            <person name="Pangilinan J."/>
            <person name="Pereira M."/>
            <person name="Perotto S."/>
            <person name="Peter M."/>
            <person name="Riley R."/>
            <person name="Sitrit Y."/>
            <person name="Stielow B."/>
            <person name="Szollosi G."/>
            <person name="Zifcakova L."/>
            <person name="Stursova M."/>
            <person name="Spatafora J.W."/>
            <person name="Tedersoo L."/>
            <person name="Vaario L.-M."/>
            <person name="Yamada A."/>
            <person name="Yan M."/>
            <person name="Wang P."/>
            <person name="Xu J."/>
            <person name="Bruns T."/>
            <person name="Baldrian P."/>
            <person name="Vilgalys R."/>
            <person name="Henrissat B."/>
            <person name="Grigoriev I.V."/>
            <person name="Hibbett D."/>
            <person name="Nagy L.G."/>
            <person name="Martin F.M."/>
        </authorList>
    </citation>
    <scope>NUCLEOTIDE SEQUENCE</scope>
    <source>
        <strain evidence="2">BED1</strain>
    </source>
</reference>
<sequence>MWAFLDGTRCWNLLAVLLVISLTAHCGFINCFLRVCHYRPWILPTGGLCPC</sequence>
<keyword evidence="1" id="KW-0472">Membrane</keyword>
<protein>
    <submittedName>
        <fullName evidence="2">Uncharacterized protein</fullName>
    </submittedName>
</protein>
<name>A0AAD4BQ02_BOLED</name>
<keyword evidence="3" id="KW-1185">Reference proteome</keyword>
<dbReference type="EMBL" id="WHUW01000019">
    <property type="protein sequence ID" value="KAF8437166.1"/>
    <property type="molecule type" value="Genomic_DNA"/>
</dbReference>
<proteinExistence type="predicted"/>
<feature type="transmembrane region" description="Helical" evidence="1">
    <location>
        <begin position="12"/>
        <end position="33"/>
    </location>
</feature>
<keyword evidence="1" id="KW-0812">Transmembrane</keyword>
<comment type="caution">
    <text evidence="2">The sequence shown here is derived from an EMBL/GenBank/DDBJ whole genome shotgun (WGS) entry which is preliminary data.</text>
</comment>
<evidence type="ECO:0000256" key="1">
    <source>
        <dbReference type="SAM" id="Phobius"/>
    </source>
</evidence>
<dbReference type="AlphaFoldDB" id="A0AAD4BQ02"/>
<keyword evidence="1" id="KW-1133">Transmembrane helix</keyword>
<evidence type="ECO:0000313" key="3">
    <source>
        <dbReference type="Proteomes" id="UP001194468"/>
    </source>
</evidence>
<organism evidence="2 3">
    <name type="scientific">Boletus edulis BED1</name>
    <dbReference type="NCBI Taxonomy" id="1328754"/>
    <lineage>
        <taxon>Eukaryota</taxon>
        <taxon>Fungi</taxon>
        <taxon>Dikarya</taxon>
        <taxon>Basidiomycota</taxon>
        <taxon>Agaricomycotina</taxon>
        <taxon>Agaricomycetes</taxon>
        <taxon>Agaricomycetidae</taxon>
        <taxon>Boletales</taxon>
        <taxon>Boletineae</taxon>
        <taxon>Boletaceae</taxon>
        <taxon>Boletoideae</taxon>
        <taxon>Boletus</taxon>
    </lineage>
</organism>
<evidence type="ECO:0000313" key="2">
    <source>
        <dbReference type="EMBL" id="KAF8437166.1"/>
    </source>
</evidence>
<reference evidence="2" key="2">
    <citation type="journal article" date="2020" name="Nat. Commun.">
        <title>Large-scale genome sequencing of mycorrhizal fungi provides insights into the early evolution of symbiotic traits.</title>
        <authorList>
            <person name="Miyauchi S."/>
            <person name="Kiss E."/>
            <person name="Kuo A."/>
            <person name="Drula E."/>
            <person name="Kohler A."/>
            <person name="Sanchez-Garcia M."/>
            <person name="Morin E."/>
            <person name="Andreopoulos B."/>
            <person name="Barry K.W."/>
            <person name="Bonito G."/>
            <person name="Buee M."/>
            <person name="Carver A."/>
            <person name="Chen C."/>
            <person name="Cichocki N."/>
            <person name="Clum A."/>
            <person name="Culley D."/>
            <person name="Crous P.W."/>
            <person name="Fauchery L."/>
            <person name="Girlanda M."/>
            <person name="Hayes R.D."/>
            <person name="Keri Z."/>
            <person name="LaButti K."/>
            <person name="Lipzen A."/>
            <person name="Lombard V."/>
            <person name="Magnuson J."/>
            <person name="Maillard F."/>
            <person name="Murat C."/>
            <person name="Nolan M."/>
            <person name="Ohm R.A."/>
            <person name="Pangilinan J."/>
            <person name="Pereira M.F."/>
            <person name="Perotto S."/>
            <person name="Peter M."/>
            <person name="Pfister S."/>
            <person name="Riley R."/>
            <person name="Sitrit Y."/>
            <person name="Stielow J.B."/>
            <person name="Szollosi G."/>
            <person name="Zifcakova L."/>
            <person name="Stursova M."/>
            <person name="Spatafora J.W."/>
            <person name="Tedersoo L."/>
            <person name="Vaario L.M."/>
            <person name="Yamada A."/>
            <person name="Yan M."/>
            <person name="Wang P."/>
            <person name="Xu J."/>
            <person name="Bruns T."/>
            <person name="Baldrian P."/>
            <person name="Vilgalys R."/>
            <person name="Dunand C."/>
            <person name="Henrissat B."/>
            <person name="Grigoriev I.V."/>
            <person name="Hibbett D."/>
            <person name="Nagy L.G."/>
            <person name="Martin F.M."/>
        </authorList>
    </citation>
    <scope>NUCLEOTIDE SEQUENCE</scope>
    <source>
        <strain evidence="2">BED1</strain>
    </source>
</reference>
<accession>A0AAD4BQ02</accession>
<gene>
    <name evidence="2" type="ORF">L210DRAFT_857773</name>
</gene>
<dbReference type="Proteomes" id="UP001194468">
    <property type="component" value="Unassembled WGS sequence"/>
</dbReference>